<reference evidence="4 5" key="1">
    <citation type="submission" date="2024-01" db="EMBL/GenBank/DDBJ databases">
        <title>Genome insights into Plantactinospora sonchi sp. nov.</title>
        <authorList>
            <person name="Wang L."/>
        </authorList>
    </citation>
    <scope>NUCLEOTIDE SEQUENCE [LARGE SCALE GENOMIC DNA]</scope>
    <source>
        <strain evidence="4 5">NEAU-QY2</strain>
    </source>
</reference>
<dbReference type="Proteomes" id="UP001332243">
    <property type="component" value="Unassembled WGS sequence"/>
</dbReference>
<evidence type="ECO:0000313" key="3">
    <source>
        <dbReference type="EMBL" id="MEE6260574.1"/>
    </source>
</evidence>
<evidence type="ECO:0000256" key="2">
    <source>
        <dbReference type="SAM" id="Phobius"/>
    </source>
</evidence>
<feature type="compositionally biased region" description="Basic residues" evidence="1">
    <location>
        <begin position="79"/>
        <end position="88"/>
    </location>
</feature>
<dbReference type="EMBL" id="JAZGQK010000016">
    <property type="protein sequence ID" value="MEE6260574.1"/>
    <property type="molecule type" value="Genomic_DNA"/>
</dbReference>
<proteinExistence type="predicted"/>
<feature type="compositionally biased region" description="Low complexity" evidence="1">
    <location>
        <begin position="134"/>
        <end position="157"/>
    </location>
</feature>
<evidence type="ECO:0000313" key="4">
    <source>
        <dbReference type="EMBL" id="MEE6262074.1"/>
    </source>
</evidence>
<keyword evidence="2" id="KW-0472">Membrane</keyword>
<dbReference type="EMBL" id="JAZGQK010000025">
    <property type="protein sequence ID" value="MEE6262074.1"/>
    <property type="molecule type" value="Genomic_DNA"/>
</dbReference>
<name>A0ABU7S0V3_9ACTN</name>
<dbReference type="RefSeq" id="WP_331215687.1">
    <property type="nucleotide sequence ID" value="NZ_JAZGQK010000016.1"/>
</dbReference>
<feature type="region of interest" description="Disordered" evidence="1">
    <location>
        <begin position="65"/>
        <end position="176"/>
    </location>
</feature>
<keyword evidence="5" id="KW-1185">Reference proteome</keyword>
<feature type="transmembrane region" description="Helical" evidence="2">
    <location>
        <begin position="39"/>
        <end position="58"/>
    </location>
</feature>
<keyword evidence="2" id="KW-0812">Transmembrane</keyword>
<gene>
    <name evidence="3" type="ORF">V1633_18985</name>
    <name evidence="4" type="ORF">V1633_26670</name>
</gene>
<accession>A0ABU7S0V3</accession>
<protein>
    <submittedName>
        <fullName evidence="4">Uncharacterized protein</fullName>
    </submittedName>
</protein>
<evidence type="ECO:0000313" key="5">
    <source>
        <dbReference type="Proteomes" id="UP001332243"/>
    </source>
</evidence>
<keyword evidence="2" id="KW-1133">Transmembrane helix</keyword>
<sequence length="176" mass="18466">MPMEANGGFWGRSGPTGWATRWVFGTALGQVVFTGTTRLVMAVLMGAAVGGLAVWLVLRRRSTRPGYDNTATAGSSGRAGRRVRRHHGSIPNPAYRLSQPHPGAVRGRSMFSPRARSAPLRTQPVRSAPDPTRRPTTGPVTGSGTGTTVAGGRAPRAGRTRVPDVTSTPGSGDRRG</sequence>
<organism evidence="4 5">
    <name type="scientific">Plantactinospora sonchi</name>
    <dbReference type="NCBI Taxonomy" id="1544735"/>
    <lineage>
        <taxon>Bacteria</taxon>
        <taxon>Bacillati</taxon>
        <taxon>Actinomycetota</taxon>
        <taxon>Actinomycetes</taxon>
        <taxon>Micromonosporales</taxon>
        <taxon>Micromonosporaceae</taxon>
        <taxon>Plantactinospora</taxon>
    </lineage>
</organism>
<comment type="caution">
    <text evidence="4">The sequence shown here is derived from an EMBL/GenBank/DDBJ whole genome shotgun (WGS) entry which is preliminary data.</text>
</comment>
<evidence type="ECO:0000256" key="1">
    <source>
        <dbReference type="SAM" id="MobiDB-lite"/>
    </source>
</evidence>